<proteinExistence type="predicted"/>
<dbReference type="AlphaFoldDB" id="F3L4C1"/>
<dbReference type="EMBL" id="AEIG01000080">
    <property type="protein sequence ID" value="EGG28819.1"/>
    <property type="molecule type" value="Genomic_DNA"/>
</dbReference>
<keyword evidence="1 2" id="KW-0812">Transmembrane</keyword>
<dbReference type="SUPFAM" id="SSF52833">
    <property type="entry name" value="Thioredoxin-like"/>
    <property type="match status" value="1"/>
</dbReference>
<dbReference type="eggNOG" id="COG1999">
    <property type="taxonomic scope" value="Bacteria"/>
</dbReference>
<accession>F3L4C1</accession>
<dbReference type="InterPro" id="IPR036249">
    <property type="entry name" value="Thioredoxin-like_sf"/>
</dbReference>
<comment type="caution">
    <text evidence="2">The sequence shown here is derived from an EMBL/GenBank/DDBJ whole genome shotgun (WGS) entry which is preliminary data.</text>
</comment>
<evidence type="ECO:0000256" key="1">
    <source>
        <dbReference type="SAM" id="Phobius"/>
    </source>
</evidence>
<keyword evidence="1" id="KW-0472">Membrane</keyword>
<evidence type="ECO:0000313" key="2">
    <source>
        <dbReference type="EMBL" id="EGG28819.1"/>
    </source>
</evidence>
<keyword evidence="3" id="KW-1185">Reference proteome</keyword>
<dbReference type="STRING" id="2518989.IMCC3088_2522"/>
<gene>
    <name evidence="2" type="ORF">IMCC3088_2522</name>
</gene>
<feature type="transmembrane region" description="Helical" evidence="1">
    <location>
        <begin position="6"/>
        <end position="23"/>
    </location>
</feature>
<sequence>MLSIIGLPVTMILAATWLWYFVARGDIDIVDMLGTSNHGTLLNPPIQLVDQPFENQFGAKAKFLSDKHQWTLVIPVPAQCDAQCVSTLYTTRQIHVGLGKEFGRVRRVFVSAEVVDVDAPVPQIQGETESATAATLGSYLEVQHKGMPLLVLNTDSFHTLFGDVRAGTWFLADPAGWMMMSFDLGTHYKDVTSDLKFLLKNSGD</sequence>
<name>F3L4C1_9GAMM</name>
<protein>
    <submittedName>
        <fullName evidence="2">Putative transmembrane protein</fullName>
    </submittedName>
</protein>
<organism evidence="2 3">
    <name type="scientific">Aequoribacter fuscus</name>
    <dbReference type="NCBI Taxonomy" id="2518989"/>
    <lineage>
        <taxon>Bacteria</taxon>
        <taxon>Pseudomonadati</taxon>
        <taxon>Pseudomonadota</taxon>
        <taxon>Gammaproteobacteria</taxon>
        <taxon>Cellvibrionales</taxon>
        <taxon>Halieaceae</taxon>
        <taxon>Aequoribacter</taxon>
    </lineage>
</organism>
<keyword evidence="1" id="KW-1133">Transmembrane helix</keyword>
<reference evidence="2 3" key="1">
    <citation type="journal article" date="2011" name="J. Bacteriol.">
        <title>Genome sequence of strain IMCC3088, a proteorhodopsin-containing marine bacterium belonging to the OM60/NOR5 clade.</title>
        <authorList>
            <person name="Jang Y."/>
            <person name="Oh H.M."/>
            <person name="Kang I."/>
            <person name="Lee K."/>
            <person name="Yang S.J."/>
            <person name="Cho J.C."/>
        </authorList>
    </citation>
    <scope>NUCLEOTIDE SEQUENCE [LARGE SCALE GENOMIC DNA]</scope>
    <source>
        <strain evidence="2 3">IMCC3088</strain>
    </source>
</reference>
<evidence type="ECO:0000313" key="3">
    <source>
        <dbReference type="Proteomes" id="UP000005615"/>
    </source>
</evidence>
<dbReference type="Proteomes" id="UP000005615">
    <property type="component" value="Unassembled WGS sequence"/>
</dbReference>